<feature type="transmembrane region" description="Helical" evidence="1">
    <location>
        <begin position="46"/>
        <end position="66"/>
    </location>
</feature>
<keyword evidence="1" id="KW-1133">Transmembrane helix</keyword>
<accession>A0ABY8V3P8</accession>
<evidence type="ECO:0000313" key="3">
    <source>
        <dbReference type="Proteomes" id="UP001236652"/>
    </source>
</evidence>
<dbReference type="InterPro" id="IPR008523">
    <property type="entry name" value="DUF805"/>
</dbReference>
<proteinExistence type="predicted"/>
<dbReference type="RefSeq" id="WP_231418164.1">
    <property type="nucleotide sequence ID" value="NZ_CP126446.1"/>
</dbReference>
<dbReference type="PANTHER" id="PTHR34980">
    <property type="entry name" value="INNER MEMBRANE PROTEIN-RELATED-RELATED"/>
    <property type="match status" value="1"/>
</dbReference>
<evidence type="ECO:0000313" key="2">
    <source>
        <dbReference type="EMBL" id="WIF99219.1"/>
    </source>
</evidence>
<dbReference type="Proteomes" id="UP001236652">
    <property type="component" value="Chromosome"/>
</dbReference>
<organism evidence="2 3">
    <name type="scientific">Pontibacillus chungwhensis</name>
    <dbReference type="NCBI Taxonomy" id="265426"/>
    <lineage>
        <taxon>Bacteria</taxon>
        <taxon>Bacillati</taxon>
        <taxon>Bacillota</taxon>
        <taxon>Bacilli</taxon>
        <taxon>Bacillales</taxon>
        <taxon>Bacillaceae</taxon>
        <taxon>Pontibacillus</taxon>
    </lineage>
</organism>
<dbReference type="EMBL" id="CP126446">
    <property type="protein sequence ID" value="WIF99219.1"/>
    <property type="molecule type" value="Genomic_DNA"/>
</dbReference>
<reference evidence="2 3" key="1">
    <citation type="submission" date="2023-05" db="EMBL/GenBank/DDBJ databases">
        <title>Comparative genomics reveals the evidence of polycyclic aromatic hydrocarbons degradation in moderately halophilic genus Pontibacillus.</title>
        <authorList>
            <person name="Yang H."/>
            <person name="Qian Z."/>
        </authorList>
    </citation>
    <scope>NUCLEOTIDE SEQUENCE [LARGE SCALE GENOMIC DNA]</scope>
    <source>
        <strain evidence="3">HN14</strain>
    </source>
</reference>
<dbReference type="Pfam" id="PF05656">
    <property type="entry name" value="DUF805"/>
    <property type="match status" value="1"/>
</dbReference>
<name>A0ABY8V3P8_9BACI</name>
<keyword evidence="1" id="KW-0812">Transmembrane</keyword>
<sequence length="117" mass="13496">MDWYLKVLKNYATFEGRARRMEYWMFFLINTIILIALAVVQEVLDLRPILTTFYNLAVLIPSLAVAVRRLHDTGRSGLWVLISFIPVIGGIIFIVFMCLDSEPYENDYGPNPEHKSA</sequence>
<protein>
    <submittedName>
        <fullName evidence="2">DUF805 domain-containing protein</fullName>
    </submittedName>
</protein>
<feature type="transmembrane region" description="Helical" evidence="1">
    <location>
        <begin position="21"/>
        <end position="40"/>
    </location>
</feature>
<gene>
    <name evidence="2" type="ORF">QNI29_06045</name>
</gene>
<evidence type="ECO:0000256" key="1">
    <source>
        <dbReference type="SAM" id="Phobius"/>
    </source>
</evidence>
<keyword evidence="3" id="KW-1185">Reference proteome</keyword>
<feature type="transmembrane region" description="Helical" evidence="1">
    <location>
        <begin position="78"/>
        <end position="97"/>
    </location>
</feature>
<dbReference type="PANTHER" id="PTHR34980:SF2">
    <property type="entry name" value="INNER MEMBRANE PROTEIN YHAH-RELATED"/>
    <property type="match status" value="1"/>
</dbReference>
<keyword evidence="1" id="KW-0472">Membrane</keyword>